<evidence type="ECO:0000313" key="2">
    <source>
        <dbReference type="EMBL" id="DAE13647.1"/>
    </source>
</evidence>
<dbReference type="InterPro" id="IPR004042">
    <property type="entry name" value="Intein_endonuc_central"/>
</dbReference>
<evidence type="ECO:0000259" key="1">
    <source>
        <dbReference type="PROSITE" id="PS50819"/>
    </source>
</evidence>
<feature type="domain" description="DOD-type homing endonuclease" evidence="1">
    <location>
        <begin position="265"/>
        <end position="394"/>
    </location>
</feature>
<dbReference type="InterPro" id="IPR036844">
    <property type="entry name" value="Hint_dom_sf"/>
</dbReference>
<dbReference type="PROSITE" id="PS50819">
    <property type="entry name" value="INTEIN_ENDONUCLEASE"/>
    <property type="match status" value="1"/>
</dbReference>
<dbReference type="SUPFAM" id="SSF55608">
    <property type="entry name" value="Homing endonucleases"/>
    <property type="match status" value="1"/>
</dbReference>
<dbReference type="Gene3D" id="3.10.28.10">
    <property type="entry name" value="Homing endonucleases"/>
    <property type="match status" value="1"/>
</dbReference>
<proteinExistence type="predicted"/>
<reference evidence="2" key="1">
    <citation type="journal article" date="2021" name="Proc. Natl. Acad. Sci. U.S.A.">
        <title>A Catalog of Tens of Thousands of Viruses from Human Metagenomes Reveals Hidden Associations with Chronic Diseases.</title>
        <authorList>
            <person name="Tisza M.J."/>
            <person name="Buck C.B."/>
        </authorList>
    </citation>
    <scope>NUCLEOTIDE SEQUENCE</scope>
    <source>
        <strain evidence="2">CtQqU1</strain>
    </source>
</reference>
<accession>A0A8S5Q2U2</accession>
<dbReference type="EMBL" id="BK015568">
    <property type="protein sequence ID" value="DAE13647.1"/>
    <property type="molecule type" value="Genomic_DNA"/>
</dbReference>
<dbReference type="InterPro" id="IPR027434">
    <property type="entry name" value="Homing_endonucl"/>
</dbReference>
<sequence>MQSKQCIAIIDSIKAYAKQNPTEAQVYEDWFQAVVNLRDALPQDKRFDAYKYSGELRSVCAAMMGKMKTGEDVAKVYDIIGRTYLFEAKDVFDSYCIYLEWNRAPEKKFYQPRRRVLKVLADDLEDLFYKRIDFLGVSLPARVGKALSDDTPILTRNGWKNHGDLQVGDEVISPKGQFVKVLAVSPKCQLDMRCHFSDGTYIDCHENHEWPVFNRHKNGFDVVETKRMMEDYVTDTKDGIRFCYQVPFKNFVEGEYKKLPVEPYTLGAWLGDGRNQHPDICEPPCDRVIVERVINDGYPISWHTVHKGTGVEYYGFSGLRQALQKGDMCHSYRRCVKHIPEEYFTASIAQRMELLAGLLDTDGTLRAKEHRYAFSTTEPQMRDDFVTLVSTFGWRCSVVEYPPRVSSSGIKGNLTVYSISFNPTCPIPCVVPRKQLKEFSKPRRVAFCGFERIEPKQGNCIQVEGGVYCAGKHLIPTHNSTLCIFFITWLMGNRPDVASVMSGHSDKLTNGFYGEVLSIITDPVTYNWGKIFPDVQLVDKSAKDESVDLNRKKRFPTLTCRSIGGTLTGAVEIGEGGVLYSDDLIEDLEESLNVERLNNKYDAYLNQLKDRKKQGALELMVGTRWNVLDPLGRIQNQYADNPKYRFRVIPAVDENGHSNFNYDYGVGFDDAYYADMKASIDDATWWAKYMGKPYVREGLLFPADELRYFNGVLPDGEPDRKLMVMDIAWGGGDFTACPIAYVYGDAVFIPDLVFNNGDKTVTRPEVVGKIIQHKINVVRGEANNGGDEYCDVVDSQLRQQGYHCSVRSQRAPSGQSKLSRIIQYAPDIKRFYFLDEKHQSKEYKAFMEQVTMFTQLGKVPHDDAPDSLAQLADELYNGISKIEPVKRPF</sequence>
<name>A0A8S5Q2U2_9CAUD</name>
<organism evidence="2">
    <name type="scientific">Siphoviridae sp. ctQqU1</name>
    <dbReference type="NCBI Taxonomy" id="2825496"/>
    <lineage>
        <taxon>Viruses</taxon>
        <taxon>Duplodnaviria</taxon>
        <taxon>Heunggongvirae</taxon>
        <taxon>Uroviricota</taxon>
        <taxon>Caudoviricetes</taxon>
    </lineage>
</organism>
<dbReference type="SUPFAM" id="SSF51294">
    <property type="entry name" value="Hedgehog/intein (Hint) domain"/>
    <property type="match status" value="1"/>
</dbReference>
<protein>
    <submittedName>
        <fullName evidence="2">Terminase</fullName>
    </submittedName>
</protein>
<dbReference type="GO" id="GO:0004519">
    <property type="term" value="F:endonuclease activity"/>
    <property type="evidence" value="ECO:0007669"/>
    <property type="project" value="InterPro"/>
</dbReference>